<evidence type="ECO:0000259" key="1">
    <source>
        <dbReference type="Pfam" id="PF12728"/>
    </source>
</evidence>
<dbReference type="Pfam" id="PF12728">
    <property type="entry name" value="HTH_17"/>
    <property type="match status" value="1"/>
</dbReference>
<proteinExistence type="predicted"/>
<comment type="caution">
    <text evidence="2">The sequence shown here is derived from an EMBL/GenBank/DDBJ whole genome shotgun (WGS) entry which is preliminary data.</text>
</comment>
<feature type="domain" description="Helix-turn-helix" evidence="1">
    <location>
        <begin position="24"/>
        <end position="74"/>
    </location>
</feature>
<sequence length="79" mass="8274">MTILNIDGVPVTVNGATAPALPAYLDVPQAAAHLGVHTALVYKEIRAGRLRAVKIGARVIRIPREALEAYVTAQSTGAN</sequence>
<dbReference type="InterPro" id="IPR010093">
    <property type="entry name" value="SinI_DNA-bd"/>
</dbReference>
<reference evidence="3" key="1">
    <citation type="journal article" date="2019" name="Int. J. Syst. Evol. Microbiol.">
        <title>The Global Catalogue of Microorganisms (GCM) 10K type strain sequencing project: providing services to taxonomists for standard genome sequencing and annotation.</title>
        <authorList>
            <consortium name="The Broad Institute Genomics Platform"/>
            <consortium name="The Broad Institute Genome Sequencing Center for Infectious Disease"/>
            <person name="Wu L."/>
            <person name="Ma J."/>
        </authorList>
    </citation>
    <scope>NUCLEOTIDE SEQUENCE [LARGE SCALE GENOMIC DNA]</scope>
    <source>
        <strain evidence="3">JCM 31404</strain>
    </source>
</reference>
<keyword evidence="3" id="KW-1185">Reference proteome</keyword>
<accession>A0ABQ2RR35</accession>
<dbReference type="InterPro" id="IPR041657">
    <property type="entry name" value="HTH_17"/>
</dbReference>
<dbReference type="Proteomes" id="UP000634308">
    <property type="component" value="Unassembled WGS sequence"/>
</dbReference>
<dbReference type="EMBL" id="BMQM01000003">
    <property type="protein sequence ID" value="GGR48780.1"/>
    <property type="molecule type" value="Genomic_DNA"/>
</dbReference>
<protein>
    <recommendedName>
        <fullName evidence="1">Helix-turn-helix domain-containing protein</fullName>
    </recommendedName>
</protein>
<dbReference type="RefSeq" id="WP_189063650.1">
    <property type="nucleotide sequence ID" value="NZ_BMQM01000003.1"/>
</dbReference>
<organism evidence="2 3">
    <name type="scientific">Deinococcus seoulensis</name>
    <dbReference type="NCBI Taxonomy" id="1837379"/>
    <lineage>
        <taxon>Bacteria</taxon>
        <taxon>Thermotogati</taxon>
        <taxon>Deinococcota</taxon>
        <taxon>Deinococci</taxon>
        <taxon>Deinococcales</taxon>
        <taxon>Deinococcaceae</taxon>
        <taxon>Deinococcus</taxon>
    </lineage>
</organism>
<gene>
    <name evidence="2" type="ORF">GCM10008959_07410</name>
</gene>
<dbReference type="NCBIfam" id="TIGR01764">
    <property type="entry name" value="excise"/>
    <property type="match status" value="1"/>
</dbReference>
<name>A0ABQ2RR35_9DEIO</name>
<evidence type="ECO:0000313" key="3">
    <source>
        <dbReference type="Proteomes" id="UP000634308"/>
    </source>
</evidence>
<evidence type="ECO:0000313" key="2">
    <source>
        <dbReference type="EMBL" id="GGR48780.1"/>
    </source>
</evidence>